<organism evidence="9 10">
    <name type="scientific">Candidatus Fimiplasma intestinipullorum</name>
    <dbReference type="NCBI Taxonomy" id="2840825"/>
    <lineage>
        <taxon>Bacteria</taxon>
        <taxon>Bacillati</taxon>
        <taxon>Bacillota</taxon>
        <taxon>Clostridia</taxon>
        <taxon>Eubacteriales</taxon>
        <taxon>Candidatus Fimiplasma</taxon>
    </lineage>
</organism>
<feature type="binding site" evidence="8">
    <location>
        <position position="317"/>
    </location>
    <ligand>
        <name>Zn(2+)</name>
        <dbReference type="ChEBI" id="CHEBI:29105"/>
        <label>2</label>
    </ligand>
</feature>
<dbReference type="Gene3D" id="3.40.630.10">
    <property type="entry name" value="Zn peptidases"/>
    <property type="match status" value="1"/>
</dbReference>
<evidence type="ECO:0000256" key="1">
    <source>
        <dbReference type="ARBA" id="ARBA00006272"/>
    </source>
</evidence>
<gene>
    <name evidence="9" type="ORF">IAD15_11290</name>
</gene>
<evidence type="ECO:0000256" key="7">
    <source>
        <dbReference type="PIRSR" id="PIRSR001123-1"/>
    </source>
</evidence>
<sequence length="355" mass="38894">MNDVVLKELCLADGLSGYEKEVTRVMKKYMAPCVDEIRYDNLGSLVAYKKGSEPLKVLLTGHVDEIGMVVRSIDEKGYVHPHQLGTLFAHSLGAQEVTLTTREGKKLKGIIGTHAKDPQFQLNKDTIPVQDQIVDFGVYSKKDLEDLGVRIGDPITPSGYYQELNHPDFVAAKAWDDRVGAGLVVETAMALKDVKVAPDVYFAGTVQEEVGLRGAKTVGQMVEPDISIALDVYPCNDTTNDPKGEYALGKGCTICLADTSSIAHTGLVQYLEELCEKHGIAYQETMISRGGTDSGELHRVGKGSVNVSIAIPNRYVHTQRSIINRQDYQSALSLLVEFLKDINLEKLQALLASKQ</sequence>
<feature type="binding site" evidence="8">
    <location>
        <position position="176"/>
    </location>
    <ligand>
        <name>Zn(2+)</name>
        <dbReference type="ChEBI" id="CHEBI:29105"/>
        <label>1</label>
    </ligand>
</feature>
<feature type="binding site" evidence="8">
    <location>
        <position position="231"/>
    </location>
    <ligand>
        <name>Zn(2+)</name>
        <dbReference type="ChEBI" id="CHEBI:29105"/>
        <label>1</label>
    </ligand>
</feature>
<evidence type="ECO:0000313" key="10">
    <source>
        <dbReference type="Proteomes" id="UP000824175"/>
    </source>
</evidence>
<accession>A0A9D1HSC7</accession>
<keyword evidence="2" id="KW-0031">Aminopeptidase</keyword>
<dbReference type="GO" id="GO:0006508">
    <property type="term" value="P:proteolysis"/>
    <property type="evidence" value="ECO:0007669"/>
    <property type="project" value="UniProtKB-KW"/>
</dbReference>
<comment type="caution">
    <text evidence="9">The sequence shown here is derived from an EMBL/GenBank/DDBJ whole genome shotgun (WGS) entry which is preliminary data.</text>
</comment>
<feature type="binding site" evidence="8">
    <location>
        <position position="62"/>
    </location>
    <ligand>
        <name>Zn(2+)</name>
        <dbReference type="ChEBI" id="CHEBI:29105"/>
        <label>1</label>
    </ligand>
</feature>
<dbReference type="InterPro" id="IPR008007">
    <property type="entry name" value="Peptidase_M42"/>
</dbReference>
<dbReference type="Pfam" id="PF05343">
    <property type="entry name" value="Peptidase_M42"/>
    <property type="match status" value="1"/>
</dbReference>
<comment type="cofactor">
    <cofactor evidence="8">
        <name>a divalent metal cation</name>
        <dbReference type="ChEBI" id="CHEBI:60240"/>
    </cofactor>
    <text evidence="8">Binds 2 divalent metal cations per subunit.</text>
</comment>
<dbReference type="SUPFAM" id="SSF101821">
    <property type="entry name" value="Aminopeptidase/glucanase lid domain"/>
    <property type="match status" value="1"/>
</dbReference>
<dbReference type="InterPro" id="IPR023367">
    <property type="entry name" value="Peptidase_M42_dom2"/>
</dbReference>
<protein>
    <submittedName>
        <fullName evidence="9">Peptidase M28</fullName>
    </submittedName>
</protein>
<dbReference type="SUPFAM" id="SSF53187">
    <property type="entry name" value="Zn-dependent exopeptidases"/>
    <property type="match status" value="1"/>
</dbReference>
<evidence type="ECO:0000313" key="9">
    <source>
        <dbReference type="EMBL" id="HIU14629.1"/>
    </source>
</evidence>
<dbReference type="GO" id="GO:0004177">
    <property type="term" value="F:aminopeptidase activity"/>
    <property type="evidence" value="ECO:0007669"/>
    <property type="project" value="UniProtKB-UniRule"/>
</dbReference>
<dbReference type="EMBL" id="DVMJ01000103">
    <property type="protein sequence ID" value="HIU14629.1"/>
    <property type="molecule type" value="Genomic_DNA"/>
</dbReference>
<dbReference type="GO" id="GO:0046872">
    <property type="term" value="F:metal ion binding"/>
    <property type="evidence" value="ECO:0007669"/>
    <property type="project" value="UniProtKB-UniRule"/>
</dbReference>
<feature type="active site" description="Proton acceptor" evidence="7">
    <location>
        <position position="208"/>
    </location>
</feature>
<feature type="binding site" evidence="8">
    <location>
        <position position="176"/>
    </location>
    <ligand>
        <name>Zn(2+)</name>
        <dbReference type="ChEBI" id="CHEBI:29105"/>
        <label>2</label>
    </ligand>
</feature>
<evidence type="ECO:0000256" key="8">
    <source>
        <dbReference type="PIRSR" id="PIRSR001123-2"/>
    </source>
</evidence>
<evidence type="ECO:0000256" key="6">
    <source>
        <dbReference type="PIRNR" id="PIRNR001123"/>
    </source>
</evidence>
<evidence type="ECO:0000256" key="4">
    <source>
        <dbReference type="ARBA" id="ARBA00022723"/>
    </source>
</evidence>
<reference evidence="9" key="2">
    <citation type="journal article" date="2021" name="PeerJ">
        <title>Extensive microbial diversity within the chicken gut microbiome revealed by metagenomics and culture.</title>
        <authorList>
            <person name="Gilroy R."/>
            <person name="Ravi A."/>
            <person name="Getino M."/>
            <person name="Pursley I."/>
            <person name="Horton D.L."/>
            <person name="Alikhan N.F."/>
            <person name="Baker D."/>
            <person name="Gharbi K."/>
            <person name="Hall N."/>
            <person name="Watson M."/>
            <person name="Adriaenssens E.M."/>
            <person name="Foster-Nyarko E."/>
            <person name="Jarju S."/>
            <person name="Secka A."/>
            <person name="Antonio M."/>
            <person name="Oren A."/>
            <person name="Chaudhuri R.R."/>
            <person name="La Ragione R."/>
            <person name="Hildebrand F."/>
            <person name="Pallen M.J."/>
        </authorList>
    </citation>
    <scope>NUCLEOTIDE SEQUENCE</scope>
    <source>
        <strain evidence="9">CHK195-11698</strain>
    </source>
</reference>
<dbReference type="Gene3D" id="2.40.30.40">
    <property type="entry name" value="Peptidase M42, domain 2"/>
    <property type="match status" value="1"/>
</dbReference>
<dbReference type="PANTHER" id="PTHR32481">
    <property type="entry name" value="AMINOPEPTIDASE"/>
    <property type="match status" value="1"/>
</dbReference>
<name>A0A9D1HSC7_9FIRM</name>
<dbReference type="AlphaFoldDB" id="A0A9D1HSC7"/>
<dbReference type="InterPro" id="IPR051464">
    <property type="entry name" value="Peptidase_M42_aminopept"/>
</dbReference>
<keyword evidence="4 8" id="KW-0479">Metal-binding</keyword>
<reference evidence="9" key="1">
    <citation type="submission" date="2020-10" db="EMBL/GenBank/DDBJ databases">
        <authorList>
            <person name="Gilroy R."/>
        </authorList>
    </citation>
    <scope>NUCLEOTIDE SEQUENCE</scope>
    <source>
        <strain evidence="9">CHK195-11698</strain>
    </source>
</reference>
<feature type="binding site" evidence="8">
    <location>
        <position position="209"/>
    </location>
    <ligand>
        <name>Zn(2+)</name>
        <dbReference type="ChEBI" id="CHEBI:29105"/>
        <label>2</label>
    </ligand>
</feature>
<keyword evidence="5" id="KW-0378">Hydrolase</keyword>
<dbReference type="Proteomes" id="UP000824175">
    <property type="component" value="Unassembled WGS sequence"/>
</dbReference>
<comment type="similarity">
    <text evidence="1 6">Belongs to the peptidase M42 family.</text>
</comment>
<dbReference type="PIRSF" id="PIRSF001123">
    <property type="entry name" value="PepA_GA"/>
    <property type="match status" value="1"/>
</dbReference>
<dbReference type="PANTHER" id="PTHR32481:SF0">
    <property type="entry name" value="AMINOPEPTIDASE YPDE-RELATED"/>
    <property type="match status" value="1"/>
</dbReference>
<evidence type="ECO:0000256" key="3">
    <source>
        <dbReference type="ARBA" id="ARBA00022670"/>
    </source>
</evidence>
<keyword evidence="3" id="KW-0645">Protease</keyword>
<evidence type="ECO:0000256" key="5">
    <source>
        <dbReference type="ARBA" id="ARBA00022801"/>
    </source>
</evidence>
<evidence type="ECO:0000256" key="2">
    <source>
        <dbReference type="ARBA" id="ARBA00022438"/>
    </source>
</evidence>
<proteinExistence type="inferred from homology"/>